<evidence type="ECO:0000313" key="3">
    <source>
        <dbReference type="EMBL" id="SDS22644.1"/>
    </source>
</evidence>
<evidence type="ECO:0000256" key="2">
    <source>
        <dbReference type="SAM" id="Phobius"/>
    </source>
</evidence>
<keyword evidence="2" id="KW-0472">Membrane</keyword>
<feature type="compositionally biased region" description="Low complexity" evidence="1">
    <location>
        <begin position="90"/>
        <end position="107"/>
    </location>
</feature>
<dbReference type="AlphaFoldDB" id="A0A1H1QGX0"/>
<sequence>MAERTRLAGLFKRVGAWALGLSAAGMFFAALATLKWVGGENVDVGAVGWAAVGLALVSLTSLVLAYFTVMGFRQIEYEADLGGGQHEVTQQGSSQQGSSQSRPSQGGQDRRTGDGRREDRQPTS</sequence>
<protein>
    <submittedName>
        <fullName evidence="3">Uncharacterized protein</fullName>
    </submittedName>
</protein>
<reference evidence="3 4" key="1">
    <citation type="submission" date="2016-10" db="EMBL/GenBank/DDBJ databases">
        <authorList>
            <person name="de Groot N.N."/>
        </authorList>
    </citation>
    <scope>NUCLEOTIDE SEQUENCE [LARGE SCALE GENOMIC DNA]</scope>
    <source>
        <strain evidence="3 4">DSM 22024</strain>
    </source>
</reference>
<evidence type="ECO:0000256" key="1">
    <source>
        <dbReference type="SAM" id="MobiDB-lite"/>
    </source>
</evidence>
<dbReference type="EMBL" id="LT629732">
    <property type="protein sequence ID" value="SDS22644.1"/>
    <property type="molecule type" value="Genomic_DNA"/>
</dbReference>
<keyword evidence="4" id="KW-1185">Reference proteome</keyword>
<name>A0A1H1QGX0_9ACTN</name>
<proteinExistence type="predicted"/>
<keyword evidence="2" id="KW-1133">Transmembrane helix</keyword>
<gene>
    <name evidence="3" type="ORF">SAMN04489717_2010</name>
</gene>
<keyword evidence="2" id="KW-0812">Transmembrane</keyword>
<feature type="transmembrane region" description="Helical" evidence="2">
    <location>
        <begin position="14"/>
        <end position="34"/>
    </location>
</feature>
<feature type="region of interest" description="Disordered" evidence="1">
    <location>
        <begin position="83"/>
        <end position="124"/>
    </location>
</feature>
<organism evidence="3 4">
    <name type="scientific">Actinopolymorpha singaporensis</name>
    <dbReference type="NCBI Taxonomy" id="117157"/>
    <lineage>
        <taxon>Bacteria</taxon>
        <taxon>Bacillati</taxon>
        <taxon>Actinomycetota</taxon>
        <taxon>Actinomycetes</taxon>
        <taxon>Propionibacteriales</taxon>
        <taxon>Actinopolymorphaceae</taxon>
        <taxon>Actinopolymorpha</taxon>
    </lineage>
</organism>
<evidence type="ECO:0000313" key="4">
    <source>
        <dbReference type="Proteomes" id="UP000198983"/>
    </source>
</evidence>
<feature type="transmembrane region" description="Helical" evidence="2">
    <location>
        <begin position="46"/>
        <end position="67"/>
    </location>
</feature>
<feature type="compositionally biased region" description="Basic and acidic residues" evidence="1">
    <location>
        <begin position="108"/>
        <end position="124"/>
    </location>
</feature>
<dbReference type="Proteomes" id="UP000198983">
    <property type="component" value="Chromosome I"/>
</dbReference>
<accession>A0A1H1QGX0</accession>